<evidence type="ECO:0000256" key="1">
    <source>
        <dbReference type="NCBIfam" id="TIGR03586"/>
    </source>
</evidence>
<dbReference type="Pfam" id="PF03102">
    <property type="entry name" value="NeuB"/>
    <property type="match status" value="1"/>
</dbReference>
<dbReference type="NCBIfam" id="TIGR03586">
    <property type="entry name" value="PseI"/>
    <property type="match status" value="1"/>
</dbReference>
<dbReference type="EMBL" id="CP003473">
    <property type="protein sequence ID" value="AFH98883.1"/>
    <property type="molecule type" value="Genomic_DNA"/>
</dbReference>
<dbReference type="Gene3D" id="3.20.20.70">
    <property type="entry name" value="Aldolase class I"/>
    <property type="match status" value="1"/>
</dbReference>
<dbReference type="HOGENOM" id="CLU_040465_0_1_7"/>
<dbReference type="InterPro" id="IPR006190">
    <property type="entry name" value="SAF_AFP_Neu5Ac"/>
</dbReference>
<gene>
    <name evidence="3" type="ORF">HPSH169_00865</name>
</gene>
<dbReference type="Proteomes" id="UP000005007">
    <property type="component" value="Chromosome"/>
</dbReference>
<protein>
    <recommendedName>
        <fullName evidence="1">Pseudaminic acid synthase</fullName>
        <ecNumber evidence="1">2.5.1.97</ecNumber>
    </recommendedName>
</protein>
<dbReference type="InterPro" id="IPR051690">
    <property type="entry name" value="PseI-like"/>
</dbReference>
<dbReference type="GO" id="GO:0016051">
    <property type="term" value="P:carbohydrate biosynthetic process"/>
    <property type="evidence" value="ECO:0007669"/>
    <property type="project" value="InterPro"/>
</dbReference>
<dbReference type="SUPFAM" id="SSF51569">
    <property type="entry name" value="Aldolase"/>
    <property type="match status" value="1"/>
</dbReference>
<dbReference type="PANTHER" id="PTHR42966:SF2">
    <property type="entry name" value="PSEUDAMINIC ACID SYNTHASE"/>
    <property type="match status" value="1"/>
</dbReference>
<dbReference type="InterPro" id="IPR013785">
    <property type="entry name" value="Aldolase_TIM"/>
</dbReference>
<name>A0A0E0WAU0_HELPX</name>
<dbReference type="Gene3D" id="3.90.1210.10">
    <property type="entry name" value="Antifreeze-like/N-acetylneuraminic acid synthase C-terminal domain"/>
    <property type="match status" value="1"/>
</dbReference>
<sequence length="342" mass="38081">MLQRPKIVAELSANHNQDLNLAKESLHAIKESGADFVKLQTYTPSCMTLNSKEDPFIIQGTLWDKENLYELYQKASTPLEWHAELFELAKKLDLGVFSSPFSSKALELLESLNCPMYKIASFEIVDLDLIEKAARTKKPIILSSGIATSIELQDAISLCREVGNFDITLLKCVSAYPSQIEDANLLSMVKLGETFGVKFGLSDHTIGSLCPILATTLGASMIEKHFILNKSLQTPDSAFSMDFNGFKSMVEAIKQSVLALGEEEPKINPKTLEERRFFMRSLFVIKDIQKGEALTSDNIKALRPNLGLHPKFYKEILGQKASKFLKANTPLSADGIEKRNSK</sequence>
<feature type="domain" description="AFP-like" evidence="2">
    <location>
        <begin position="281"/>
        <end position="339"/>
    </location>
</feature>
<dbReference type="AlphaFoldDB" id="A0A0E0WAU0"/>
<dbReference type="Pfam" id="PF08666">
    <property type="entry name" value="SAF"/>
    <property type="match status" value="1"/>
</dbReference>
<dbReference type="InterPro" id="IPR036732">
    <property type="entry name" value="AFP_Neu5c_C_sf"/>
</dbReference>
<evidence type="ECO:0000259" key="2">
    <source>
        <dbReference type="PROSITE" id="PS50844"/>
    </source>
</evidence>
<evidence type="ECO:0000313" key="4">
    <source>
        <dbReference type="Proteomes" id="UP000005007"/>
    </source>
</evidence>
<dbReference type="InterPro" id="IPR057736">
    <property type="entry name" value="SAF_PseI/NeuA/NeuB"/>
</dbReference>
<dbReference type="GO" id="GO:0047444">
    <property type="term" value="F:N-acylneuraminate-9-phosphate synthase activity"/>
    <property type="evidence" value="ECO:0007669"/>
    <property type="project" value="TreeGrafter"/>
</dbReference>
<dbReference type="EC" id="2.5.1.97" evidence="1"/>
<proteinExistence type="predicted"/>
<dbReference type="InterPro" id="IPR013974">
    <property type="entry name" value="SAF"/>
</dbReference>
<dbReference type="RefSeq" id="WP_000941831.1">
    <property type="nucleotide sequence ID" value="NC_017740.1"/>
</dbReference>
<dbReference type="PATRIC" id="fig|1163741.3.peg.178"/>
<reference evidence="3 4" key="1">
    <citation type="submission" date="2012-04" db="EMBL/GenBank/DDBJ databases">
        <authorList>
            <person name="Kersulyte D."/>
            <person name="Cabrera L."/>
            <person name="Pacheco R."/>
            <person name="Herrera P."/>
            <person name="Rodriguez C."/>
            <person name="Gilman R.H."/>
            <person name="Berg D.E."/>
        </authorList>
    </citation>
    <scope>NUCLEOTIDE SEQUENCE [LARGE SCALE GENOMIC DNA]</scope>
    <source>
        <strain evidence="3 4">Shi169</strain>
    </source>
</reference>
<organism evidence="3 4">
    <name type="scientific">Helicobacter pylori Shi169</name>
    <dbReference type="NCBI Taxonomy" id="1163741"/>
    <lineage>
        <taxon>Bacteria</taxon>
        <taxon>Pseudomonadati</taxon>
        <taxon>Campylobacterota</taxon>
        <taxon>Epsilonproteobacteria</taxon>
        <taxon>Campylobacterales</taxon>
        <taxon>Helicobacteraceae</taxon>
        <taxon>Helicobacter</taxon>
    </lineage>
</organism>
<dbReference type="SUPFAM" id="SSF51269">
    <property type="entry name" value="AFP III-like domain"/>
    <property type="match status" value="1"/>
</dbReference>
<dbReference type="KEGG" id="hhq:HPSH169_00865"/>
<accession>A0A0E0WAU0</accession>
<dbReference type="InterPro" id="IPR013132">
    <property type="entry name" value="PseI/NeuA/B-like_N"/>
</dbReference>
<dbReference type="InterPro" id="IPR020030">
    <property type="entry name" value="Pseudaminic_synth_PseI"/>
</dbReference>
<dbReference type="SMART" id="SM00858">
    <property type="entry name" value="SAF"/>
    <property type="match status" value="1"/>
</dbReference>
<dbReference type="CDD" id="cd11615">
    <property type="entry name" value="SAF_NeuB_like"/>
    <property type="match status" value="1"/>
</dbReference>
<dbReference type="PANTHER" id="PTHR42966">
    <property type="entry name" value="N-ACETYLNEURAMINATE SYNTHASE"/>
    <property type="match status" value="1"/>
</dbReference>
<dbReference type="PROSITE" id="PS50844">
    <property type="entry name" value="AFP_LIKE"/>
    <property type="match status" value="1"/>
</dbReference>
<evidence type="ECO:0000313" key="3">
    <source>
        <dbReference type="EMBL" id="AFH98883.1"/>
    </source>
</evidence>